<gene>
    <name evidence="2" type="ORF">ACFSL2_20565</name>
</gene>
<dbReference type="InterPro" id="IPR013653">
    <property type="entry name" value="GCN5-like_dom"/>
</dbReference>
<dbReference type="InterPro" id="IPR000182">
    <property type="entry name" value="GNAT_dom"/>
</dbReference>
<dbReference type="Gene3D" id="3.40.630.30">
    <property type="match status" value="1"/>
</dbReference>
<evidence type="ECO:0000313" key="2">
    <source>
        <dbReference type="EMBL" id="MFD2027901.1"/>
    </source>
</evidence>
<dbReference type="Pfam" id="PF08445">
    <property type="entry name" value="FR47"/>
    <property type="match status" value="1"/>
</dbReference>
<keyword evidence="2" id="KW-0808">Transferase</keyword>
<sequence length="83" mass="8613">MGAVTVWSAGPGRPGLIEPLGVHPDHRGHGYGSVITLAGAAALRELGSSNALVITSSLVAAAATYRSAGFELLPERYDRRREG</sequence>
<dbReference type="PROSITE" id="PS51186">
    <property type="entry name" value="GNAT"/>
    <property type="match status" value="1"/>
</dbReference>
<name>A0ABW4VAZ0_9MICO</name>
<keyword evidence="2" id="KW-0012">Acyltransferase</keyword>
<dbReference type="RefSeq" id="WP_377199618.1">
    <property type="nucleotide sequence ID" value="NZ_JBHUHF010000001.1"/>
</dbReference>
<dbReference type="EC" id="2.3.1.-" evidence="2"/>
<feature type="domain" description="N-acetyltransferase" evidence="1">
    <location>
        <begin position="1"/>
        <end position="83"/>
    </location>
</feature>
<dbReference type="SUPFAM" id="SSF55729">
    <property type="entry name" value="Acyl-CoA N-acyltransferases (Nat)"/>
    <property type="match status" value="1"/>
</dbReference>
<dbReference type="Proteomes" id="UP001597338">
    <property type="component" value="Unassembled WGS sequence"/>
</dbReference>
<evidence type="ECO:0000259" key="1">
    <source>
        <dbReference type="PROSITE" id="PS51186"/>
    </source>
</evidence>
<dbReference type="InterPro" id="IPR016181">
    <property type="entry name" value="Acyl_CoA_acyltransferase"/>
</dbReference>
<evidence type="ECO:0000313" key="3">
    <source>
        <dbReference type="Proteomes" id="UP001597338"/>
    </source>
</evidence>
<organism evidence="2 3">
    <name type="scientific">Promicromonospora aerolata</name>
    <dbReference type="NCBI Taxonomy" id="195749"/>
    <lineage>
        <taxon>Bacteria</taxon>
        <taxon>Bacillati</taxon>
        <taxon>Actinomycetota</taxon>
        <taxon>Actinomycetes</taxon>
        <taxon>Micrococcales</taxon>
        <taxon>Promicromonosporaceae</taxon>
        <taxon>Promicromonospora</taxon>
    </lineage>
</organism>
<protein>
    <submittedName>
        <fullName evidence="2">GNAT family N-acetyltransferase</fullName>
        <ecNumber evidence="2">2.3.1.-</ecNumber>
    </submittedName>
</protein>
<proteinExistence type="predicted"/>
<comment type="caution">
    <text evidence="2">The sequence shown here is derived from an EMBL/GenBank/DDBJ whole genome shotgun (WGS) entry which is preliminary data.</text>
</comment>
<dbReference type="GO" id="GO:0016746">
    <property type="term" value="F:acyltransferase activity"/>
    <property type="evidence" value="ECO:0007669"/>
    <property type="project" value="UniProtKB-KW"/>
</dbReference>
<accession>A0ABW4VAZ0</accession>
<reference evidence="3" key="1">
    <citation type="journal article" date="2019" name="Int. J. Syst. Evol. Microbiol.">
        <title>The Global Catalogue of Microorganisms (GCM) 10K type strain sequencing project: providing services to taxonomists for standard genome sequencing and annotation.</title>
        <authorList>
            <consortium name="The Broad Institute Genomics Platform"/>
            <consortium name="The Broad Institute Genome Sequencing Center for Infectious Disease"/>
            <person name="Wu L."/>
            <person name="Ma J."/>
        </authorList>
    </citation>
    <scope>NUCLEOTIDE SEQUENCE [LARGE SCALE GENOMIC DNA]</scope>
    <source>
        <strain evidence="3">CCM 7043</strain>
    </source>
</reference>
<dbReference type="EMBL" id="JBHUHF010000001">
    <property type="protein sequence ID" value="MFD2027901.1"/>
    <property type="molecule type" value="Genomic_DNA"/>
</dbReference>
<dbReference type="CDD" id="cd04301">
    <property type="entry name" value="NAT_SF"/>
    <property type="match status" value="1"/>
</dbReference>
<keyword evidence="3" id="KW-1185">Reference proteome</keyword>